<comment type="caution">
    <text evidence="1">The sequence shown here is derived from an EMBL/GenBank/DDBJ whole genome shotgun (WGS) entry which is preliminary data.</text>
</comment>
<dbReference type="Proteomes" id="UP001497623">
    <property type="component" value="Unassembled WGS sequence"/>
</dbReference>
<protein>
    <submittedName>
        <fullName evidence="1">Uncharacterized protein</fullName>
    </submittedName>
</protein>
<name>A0AAV2QVW3_MEGNR</name>
<dbReference type="AlphaFoldDB" id="A0AAV2QVW3"/>
<accession>A0AAV2QVW3</accession>
<gene>
    <name evidence="1" type="ORF">MNOR_LOCUS16958</name>
</gene>
<evidence type="ECO:0000313" key="2">
    <source>
        <dbReference type="Proteomes" id="UP001497623"/>
    </source>
</evidence>
<dbReference type="EMBL" id="CAXKWB010011404">
    <property type="protein sequence ID" value="CAL4101200.1"/>
    <property type="molecule type" value="Genomic_DNA"/>
</dbReference>
<sequence>MEVEDIWHTVYTKSIINSGENFFSITNLNLYTIIGYSPEEVVYQEWGAIKKRERDIYYINKDLIRNLKWSELDISAHNFLFLLATKRLNKIRKGISLSLKASIEVIVKLRNNISHNNIQEIDIVCKKGSSKVSLDANIVKFELKNLAKLYTDSFNEFRNYYSYYG</sequence>
<organism evidence="1 2">
    <name type="scientific">Meganyctiphanes norvegica</name>
    <name type="common">Northern krill</name>
    <name type="synonym">Thysanopoda norvegica</name>
    <dbReference type="NCBI Taxonomy" id="48144"/>
    <lineage>
        <taxon>Eukaryota</taxon>
        <taxon>Metazoa</taxon>
        <taxon>Ecdysozoa</taxon>
        <taxon>Arthropoda</taxon>
        <taxon>Crustacea</taxon>
        <taxon>Multicrustacea</taxon>
        <taxon>Malacostraca</taxon>
        <taxon>Eumalacostraca</taxon>
        <taxon>Eucarida</taxon>
        <taxon>Euphausiacea</taxon>
        <taxon>Euphausiidae</taxon>
        <taxon>Meganyctiphanes</taxon>
    </lineage>
</organism>
<reference evidence="1 2" key="1">
    <citation type="submission" date="2024-05" db="EMBL/GenBank/DDBJ databases">
        <authorList>
            <person name="Wallberg A."/>
        </authorList>
    </citation>
    <scope>NUCLEOTIDE SEQUENCE [LARGE SCALE GENOMIC DNA]</scope>
</reference>
<evidence type="ECO:0000313" key="1">
    <source>
        <dbReference type="EMBL" id="CAL4101200.1"/>
    </source>
</evidence>
<keyword evidence="2" id="KW-1185">Reference proteome</keyword>
<proteinExistence type="predicted"/>
<feature type="non-terminal residue" evidence="1">
    <location>
        <position position="165"/>
    </location>
</feature>